<dbReference type="EMBL" id="BPLR01004485">
    <property type="protein sequence ID" value="GIX95247.1"/>
    <property type="molecule type" value="Genomic_DNA"/>
</dbReference>
<evidence type="ECO:0000313" key="1">
    <source>
        <dbReference type="EMBL" id="GIX95247.1"/>
    </source>
</evidence>
<comment type="caution">
    <text evidence="1">The sequence shown here is derived from an EMBL/GenBank/DDBJ whole genome shotgun (WGS) entry which is preliminary data.</text>
</comment>
<keyword evidence="2" id="KW-1185">Reference proteome</keyword>
<reference evidence="1 2" key="1">
    <citation type="submission" date="2021-06" db="EMBL/GenBank/DDBJ databases">
        <title>Caerostris extrusa draft genome.</title>
        <authorList>
            <person name="Kono N."/>
            <person name="Arakawa K."/>
        </authorList>
    </citation>
    <scope>NUCLEOTIDE SEQUENCE [LARGE SCALE GENOMIC DNA]</scope>
</reference>
<protein>
    <submittedName>
        <fullName evidence="1">Uncharacterized protein</fullName>
    </submittedName>
</protein>
<dbReference type="Proteomes" id="UP001054945">
    <property type="component" value="Unassembled WGS sequence"/>
</dbReference>
<accession>A0AAV4PJB8</accession>
<evidence type="ECO:0000313" key="2">
    <source>
        <dbReference type="Proteomes" id="UP001054945"/>
    </source>
</evidence>
<organism evidence="1 2">
    <name type="scientific">Caerostris extrusa</name>
    <name type="common">Bark spider</name>
    <name type="synonym">Caerostris bankana</name>
    <dbReference type="NCBI Taxonomy" id="172846"/>
    <lineage>
        <taxon>Eukaryota</taxon>
        <taxon>Metazoa</taxon>
        <taxon>Ecdysozoa</taxon>
        <taxon>Arthropoda</taxon>
        <taxon>Chelicerata</taxon>
        <taxon>Arachnida</taxon>
        <taxon>Araneae</taxon>
        <taxon>Araneomorphae</taxon>
        <taxon>Entelegynae</taxon>
        <taxon>Araneoidea</taxon>
        <taxon>Araneidae</taxon>
        <taxon>Caerostris</taxon>
    </lineage>
</organism>
<name>A0AAV4PJB8_CAEEX</name>
<sequence length="95" mass="10951">MERAPCERFLHFPLPLLPADATPSVGGRWRQQQKKQWLPSNRIFPPLLFFRRVCALSLPCGRTEVTVECRMASGQNGTLMFHTRTSPCQPTDFKY</sequence>
<gene>
    <name evidence="1" type="ORF">CEXT_525831</name>
</gene>
<proteinExistence type="predicted"/>
<dbReference type="AlphaFoldDB" id="A0AAV4PJB8"/>